<dbReference type="EMBL" id="JBEPMU010000006">
    <property type="protein sequence ID" value="MET3654267.1"/>
    <property type="molecule type" value="Genomic_DNA"/>
</dbReference>
<protein>
    <submittedName>
        <fullName evidence="2">Transcriptional regulator with XRE-family HTH domain</fullName>
    </submittedName>
</protein>
<evidence type="ECO:0000313" key="3">
    <source>
        <dbReference type="Proteomes" id="UP001549184"/>
    </source>
</evidence>
<dbReference type="SMART" id="SM00530">
    <property type="entry name" value="HTH_XRE"/>
    <property type="match status" value="1"/>
</dbReference>
<proteinExistence type="predicted"/>
<dbReference type="InterPro" id="IPR001387">
    <property type="entry name" value="Cro/C1-type_HTH"/>
</dbReference>
<dbReference type="RefSeq" id="WP_354015630.1">
    <property type="nucleotide sequence ID" value="NZ_JBEPMU010000006.1"/>
</dbReference>
<dbReference type="Gene3D" id="1.10.260.40">
    <property type="entry name" value="lambda repressor-like DNA-binding domains"/>
    <property type="match status" value="1"/>
</dbReference>
<keyword evidence="3" id="KW-1185">Reference proteome</keyword>
<dbReference type="Pfam" id="PF01381">
    <property type="entry name" value="HTH_3"/>
    <property type="match status" value="1"/>
</dbReference>
<feature type="domain" description="HTH cro/C1-type" evidence="1">
    <location>
        <begin position="16"/>
        <end position="71"/>
    </location>
</feature>
<reference evidence="2 3" key="1">
    <citation type="submission" date="2024-06" db="EMBL/GenBank/DDBJ databases">
        <title>Sorghum-associated microbial communities from plants grown in Nebraska, USA.</title>
        <authorList>
            <person name="Schachtman D."/>
        </authorList>
    </citation>
    <scope>NUCLEOTIDE SEQUENCE [LARGE SCALE GENOMIC DNA]</scope>
    <source>
        <strain evidence="2 3">1073</strain>
    </source>
</reference>
<evidence type="ECO:0000313" key="2">
    <source>
        <dbReference type="EMBL" id="MET3654267.1"/>
    </source>
</evidence>
<gene>
    <name evidence="2" type="ORF">ABIC75_004005</name>
</gene>
<dbReference type="Proteomes" id="UP001549184">
    <property type="component" value="Unassembled WGS sequence"/>
</dbReference>
<dbReference type="InterPro" id="IPR010982">
    <property type="entry name" value="Lambda_DNA-bd_dom_sf"/>
</dbReference>
<name>A0ABV2JZK9_9GAMM</name>
<dbReference type="CDD" id="cd00093">
    <property type="entry name" value="HTH_XRE"/>
    <property type="match status" value="1"/>
</dbReference>
<accession>A0ABV2JZK9</accession>
<dbReference type="SUPFAM" id="SSF47413">
    <property type="entry name" value="lambda repressor-like DNA-binding domains"/>
    <property type="match status" value="1"/>
</dbReference>
<evidence type="ECO:0000259" key="1">
    <source>
        <dbReference type="PROSITE" id="PS50943"/>
    </source>
</evidence>
<comment type="caution">
    <text evidence="2">The sequence shown here is derived from an EMBL/GenBank/DDBJ whole genome shotgun (WGS) entry which is preliminary data.</text>
</comment>
<dbReference type="PROSITE" id="PS50943">
    <property type="entry name" value="HTH_CROC1"/>
    <property type="match status" value="1"/>
</dbReference>
<sequence length="94" mass="10977">MASTHHVDYRLLIEMLRETREGEDVAQTELAQTLGTTQTFVSKVERGERRLDPVELTEFLEALGVQPEAWLKKYLASRRELHRKQEVRRKVSAL</sequence>
<organism evidence="2 3">
    <name type="scientific">Dyella japonica</name>
    <dbReference type="NCBI Taxonomy" id="231455"/>
    <lineage>
        <taxon>Bacteria</taxon>
        <taxon>Pseudomonadati</taxon>
        <taxon>Pseudomonadota</taxon>
        <taxon>Gammaproteobacteria</taxon>
        <taxon>Lysobacterales</taxon>
        <taxon>Rhodanobacteraceae</taxon>
        <taxon>Dyella</taxon>
    </lineage>
</organism>